<keyword evidence="3" id="KW-1185">Reference proteome</keyword>
<evidence type="ECO:0000313" key="3">
    <source>
        <dbReference type="Proteomes" id="UP000479000"/>
    </source>
</evidence>
<evidence type="ECO:0000313" key="2">
    <source>
        <dbReference type="EMBL" id="CAB0007693.1"/>
    </source>
</evidence>
<feature type="non-terminal residue" evidence="1">
    <location>
        <position position="1"/>
    </location>
</feature>
<sequence length="73" mass="9187">PIYIMALKRPLRRQRRYVFYWTCPVTRRGLLRRQNIELLDNFRFLLSAYCYSIYRILSHYLFLCTYWVPTFQL</sequence>
<reference evidence="1 3" key="1">
    <citation type="submission" date="2020-02" db="EMBL/GenBank/DDBJ databases">
        <authorList>
            <person name="Ferguson B K."/>
        </authorList>
    </citation>
    <scope>NUCLEOTIDE SEQUENCE [LARGE SCALE GENOMIC DNA]</scope>
</reference>
<accession>A0A6H5GH23</accession>
<dbReference type="AlphaFoldDB" id="A0A6H5GH23"/>
<dbReference type="EMBL" id="CADCXU010013112">
    <property type="protein sequence ID" value="CAB0002866.1"/>
    <property type="molecule type" value="Genomic_DNA"/>
</dbReference>
<name>A0A6H5GH23_9HEMI</name>
<dbReference type="Proteomes" id="UP000479000">
    <property type="component" value="Unassembled WGS sequence"/>
</dbReference>
<organism evidence="1 3">
    <name type="scientific">Nesidiocoris tenuis</name>
    <dbReference type="NCBI Taxonomy" id="355587"/>
    <lineage>
        <taxon>Eukaryota</taxon>
        <taxon>Metazoa</taxon>
        <taxon>Ecdysozoa</taxon>
        <taxon>Arthropoda</taxon>
        <taxon>Hexapoda</taxon>
        <taxon>Insecta</taxon>
        <taxon>Pterygota</taxon>
        <taxon>Neoptera</taxon>
        <taxon>Paraneoptera</taxon>
        <taxon>Hemiptera</taxon>
        <taxon>Heteroptera</taxon>
        <taxon>Panheteroptera</taxon>
        <taxon>Cimicomorpha</taxon>
        <taxon>Miridae</taxon>
        <taxon>Dicyphina</taxon>
        <taxon>Nesidiocoris</taxon>
    </lineage>
</organism>
<protein>
    <submittedName>
        <fullName evidence="1">Uncharacterized protein</fullName>
    </submittedName>
</protein>
<dbReference type="EMBL" id="CADCXU010019236">
    <property type="protein sequence ID" value="CAB0007693.1"/>
    <property type="molecule type" value="Genomic_DNA"/>
</dbReference>
<gene>
    <name evidence="2" type="ORF">NTEN_LOCUS12960</name>
    <name evidence="1" type="ORF">NTEN_LOCUS8621</name>
</gene>
<evidence type="ECO:0000313" key="1">
    <source>
        <dbReference type="EMBL" id="CAB0002866.1"/>
    </source>
</evidence>
<proteinExistence type="predicted"/>